<organism evidence="1 2">
    <name type="scientific">Gordonia defluvii</name>
    <dbReference type="NCBI Taxonomy" id="283718"/>
    <lineage>
        <taxon>Bacteria</taxon>
        <taxon>Bacillati</taxon>
        <taxon>Actinomycetota</taxon>
        <taxon>Actinomycetes</taxon>
        <taxon>Mycobacteriales</taxon>
        <taxon>Gordoniaceae</taxon>
        <taxon>Gordonia</taxon>
    </lineage>
</organism>
<evidence type="ECO:0000313" key="1">
    <source>
        <dbReference type="EMBL" id="GAA3045035.1"/>
    </source>
</evidence>
<gene>
    <name evidence="1" type="ORF">GCM10010528_25390</name>
</gene>
<name>A0ABP6LIP0_9ACTN</name>
<protein>
    <submittedName>
        <fullName evidence="1">Uncharacterized protein</fullName>
    </submittedName>
</protein>
<sequence length="70" mass="7692">MTQQITGRDLCPNDRIIAFTPDSDAVVTDCVEMEGGGLMLSLDIYARDGAECEGQTFFIVNPEAEYTVTR</sequence>
<reference evidence="2" key="1">
    <citation type="journal article" date="2019" name="Int. J. Syst. Evol. Microbiol.">
        <title>The Global Catalogue of Microorganisms (GCM) 10K type strain sequencing project: providing services to taxonomists for standard genome sequencing and annotation.</title>
        <authorList>
            <consortium name="The Broad Institute Genomics Platform"/>
            <consortium name="The Broad Institute Genome Sequencing Center for Infectious Disease"/>
            <person name="Wu L."/>
            <person name="Ma J."/>
        </authorList>
    </citation>
    <scope>NUCLEOTIDE SEQUENCE [LARGE SCALE GENOMIC DNA]</scope>
    <source>
        <strain evidence="2">JCM 14234</strain>
    </source>
</reference>
<keyword evidence="2" id="KW-1185">Reference proteome</keyword>
<comment type="caution">
    <text evidence="1">The sequence shown here is derived from an EMBL/GenBank/DDBJ whole genome shotgun (WGS) entry which is preliminary data.</text>
</comment>
<evidence type="ECO:0000313" key="2">
    <source>
        <dbReference type="Proteomes" id="UP001501035"/>
    </source>
</evidence>
<dbReference type="EMBL" id="BAAAVS010000054">
    <property type="protein sequence ID" value="GAA3045035.1"/>
    <property type="molecule type" value="Genomic_DNA"/>
</dbReference>
<accession>A0ABP6LIP0</accession>
<dbReference type="Proteomes" id="UP001501035">
    <property type="component" value="Unassembled WGS sequence"/>
</dbReference>
<proteinExistence type="predicted"/>